<evidence type="ECO:0000313" key="5">
    <source>
        <dbReference type="EMBL" id="RKI88041.1"/>
    </source>
</evidence>
<dbReference type="GO" id="GO:0009253">
    <property type="term" value="P:peptidoglycan catabolic process"/>
    <property type="evidence" value="ECO:0007669"/>
    <property type="project" value="InterPro"/>
</dbReference>
<proteinExistence type="inferred from homology"/>
<comment type="similarity">
    <text evidence="1">Belongs to the glycosyl hydrolase 25 family.</text>
</comment>
<dbReference type="SUPFAM" id="SSF51445">
    <property type="entry name" value="(Trans)glycosidases"/>
    <property type="match status" value="1"/>
</dbReference>
<evidence type="ECO:0000256" key="3">
    <source>
        <dbReference type="SAM" id="Phobius"/>
    </source>
</evidence>
<dbReference type="InterPro" id="IPR003646">
    <property type="entry name" value="SH3-like_bac-type"/>
</dbReference>
<feature type="region of interest" description="Disordered" evidence="2">
    <location>
        <begin position="20"/>
        <end position="59"/>
    </location>
</feature>
<dbReference type="Pfam" id="PF01183">
    <property type="entry name" value="Glyco_hydro_25"/>
    <property type="match status" value="1"/>
</dbReference>
<dbReference type="RefSeq" id="WP_120472080.1">
    <property type="nucleotide sequence ID" value="NZ_RAYQ01000033.1"/>
</dbReference>
<keyword evidence="5" id="KW-0378">Hydrolase</keyword>
<evidence type="ECO:0000313" key="6">
    <source>
        <dbReference type="Proteomes" id="UP000280696"/>
    </source>
</evidence>
<evidence type="ECO:0000256" key="2">
    <source>
        <dbReference type="SAM" id="MobiDB-lite"/>
    </source>
</evidence>
<dbReference type="OrthoDB" id="9765879at2"/>
<dbReference type="InterPro" id="IPR002053">
    <property type="entry name" value="Glyco_hydro_25"/>
</dbReference>
<dbReference type="CDD" id="cd06414">
    <property type="entry name" value="GH25_LytC-like"/>
    <property type="match status" value="1"/>
</dbReference>
<evidence type="ECO:0000256" key="1">
    <source>
        <dbReference type="ARBA" id="ARBA00010646"/>
    </source>
</evidence>
<dbReference type="PROSITE" id="PS51781">
    <property type="entry name" value="SH3B"/>
    <property type="match status" value="2"/>
</dbReference>
<gene>
    <name evidence="5" type="ORF">D7V94_20065</name>
</gene>
<feature type="domain" description="SH3b" evidence="4">
    <location>
        <begin position="447"/>
        <end position="513"/>
    </location>
</feature>
<comment type="caution">
    <text evidence="5">The sequence shown here is derived from an EMBL/GenBank/DDBJ whole genome shotgun (WGS) entry which is preliminary data.</text>
</comment>
<feature type="region of interest" description="Disordered" evidence="2">
    <location>
        <begin position="119"/>
        <end position="168"/>
    </location>
</feature>
<dbReference type="SMART" id="SM00287">
    <property type="entry name" value="SH3b"/>
    <property type="match status" value="2"/>
</dbReference>
<keyword evidence="6" id="KW-1185">Reference proteome</keyword>
<dbReference type="Gene3D" id="2.30.30.40">
    <property type="entry name" value="SH3 Domains"/>
    <property type="match status" value="2"/>
</dbReference>
<dbReference type="PANTHER" id="PTHR34135:SF2">
    <property type="entry name" value="LYSOZYME"/>
    <property type="match status" value="1"/>
</dbReference>
<keyword evidence="3" id="KW-0472">Membrane</keyword>
<keyword evidence="3" id="KW-0812">Transmembrane</keyword>
<feature type="compositionally biased region" description="Basic and acidic residues" evidence="2">
    <location>
        <begin position="20"/>
        <end position="37"/>
    </location>
</feature>
<feature type="compositionally biased region" description="Polar residues" evidence="2">
    <location>
        <begin position="119"/>
        <end position="130"/>
    </location>
</feature>
<feature type="compositionally biased region" description="Acidic residues" evidence="2">
    <location>
        <begin position="38"/>
        <end position="59"/>
    </location>
</feature>
<organism evidence="5 6">
    <name type="scientific">Parablautia intestinalis</name>
    <dbReference type="NCBI Taxonomy" id="2320100"/>
    <lineage>
        <taxon>Bacteria</taxon>
        <taxon>Bacillati</taxon>
        <taxon>Bacillota</taxon>
        <taxon>Clostridia</taxon>
        <taxon>Lachnospirales</taxon>
        <taxon>Lachnospiraceae</taxon>
        <taxon>Parablautia</taxon>
    </lineage>
</organism>
<feature type="transmembrane region" description="Helical" evidence="3">
    <location>
        <begin position="79"/>
        <end position="99"/>
    </location>
</feature>
<dbReference type="EMBL" id="RAYQ01000033">
    <property type="protein sequence ID" value="RKI88041.1"/>
    <property type="molecule type" value="Genomic_DNA"/>
</dbReference>
<accession>A0A3A9AKV6</accession>
<evidence type="ECO:0000259" key="4">
    <source>
        <dbReference type="PROSITE" id="PS51781"/>
    </source>
</evidence>
<dbReference type="PROSITE" id="PS51904">
    <property type="entry name" value="GLYCOSYL_HYDROL_F25_2"/>
    <property type="match status" value="1"/>
</dbReference>
<dbReference type="GO" id="GO:0003796">
    <property type="term" value="F:lysozyme activity"/>
    <property type="evidence" value="ECO:0007669"/>
    <property type="project" value="InterPro"/>
</dbReference>
<protein>
    <submittedName>
        <fullName evidence="5">Glycoside hydrolase family 25</fullName>
    </submittedName>
</protein>
<dbReference type="Gene3D" id="3.20.20.80">
    <property type="entry name" value="Glycosidases"/>
    <property type="match status" value="1"/>
</dbReference>
<dbReference type="Proteomes" id="UP000280696">
    <property type="component" value="Unassembled WGS sequence"/>
</dbReference>
<reference evidence="5 6" key="1">
    <citation type="submission" date="2018-09" db="EMBL/GenBank/DDBJ databases">
        <title>Murine metabolic-syndrome-specific gut microbial biobank.</title>
        <authorList>
            <person name="Liu C."/>
        </authorList>
    </citation>
    <scope>NUCLEOTIDE SEQUENCE [LARGE SCALE GENOMIC DNA]</scope>
    <source>
        <strain evidence="5 6">0.1xD8-82</strain>
    </source>
</reference>
<dbReference type="InterPro" id="IPR017853">
    <property type="entry name" value="GH"/>
</dbReference>
<dbReference type="GO" id="GO:0016998">
    <property type="term" value="P:cell wall macromolecule catabolic process"/>
    <property type="evidence" value="ECO:0007669"/>
    <property type="project" value="InterPro"/>
</dbReference>
<dbReference type="PANTHER" id="PTHR34135">
    <property type="entry name" value="LYSOZYME"/>
    <property type="match status" value="1"/>
</dbReference>
<sequence length="595" mass="65375">MAFNKRETIMKKSGKRKPIYRENFFKDEPDPSERDSNWEEEFDGDGTDSNEEDSDDEWDIDWKEETDTDNGIDKKLVRVICLLGTCIVVALGTVFFIFLRESKKEREALEARLNLTQEQVSQEEMTGDFNSSKEENAGKEQSSNSDEEPEEKQEAAEALPSPLKPEEVSVGALDDAQDPQTFGEAGSEGAGAEVTVSDIGKQDAAGLISGLTVGIDVSKYQGTIDWLKVKESGVEFAMIRVGYRAKSTGEIFEDPTARYNMQEAQAAGIKLGAYFFSSAVTEAEAREEAAFTCDMIAKYKITYPVAFNCEDFQSPDSRQHSLDVAARTSLACAFLDEIAASGYTPMFYASKGELEGSALWDTQTLAGKYKIWVAQYPGQPYPETSASSYTGVHDMWQYTSQGTVAGISKKTDVNIAYFGYTKEAEAKDDTPAEIVEANPEVGIIFTEVNETVTAKQETNMRSEPSTLSDASIVGRLVHGDTATRTGIGHNGWSRLIYNGQTLYAVTSYLTTDMEDTGQQAPPQGPVYTPVSEQVTAKMETNLRSEPGTDREDTIVGLLHNGEVLTRVGIGDNGWSQLEFNGQIVYAVSSYLSVVQ</sequence>
<name>A0A3A9AKV6_9FIRM</name>
<dbReference type="AlphaFoldDB" id="A0A3A9AKV6"/>
<dbReference type="GO" id="GO:0016052">
    <property type="term" value="P:carbohydrate catabolic process"/>
    <property type="evidence" value="ECO:0007669"/>
    <property type="project" value="TreeGrafter"/>
</dbReference>
<feature type="domain" description="SH3b" evidence="4">
    <location>
        <begin position="529"/>
        <end position="595"/>
    </location>
</feature>
<keyword evidence="3" id="KW-1133">Transmembrane helix</keyword>